<proteinExistence type="predicted"/>
<dbReference type="InterPro" id="IPR001810">
    <property type="entry name" value="F-box_dom"/>
</dbReference>
<sequence>MVWLPGETRTWDEYKKKWIVVNDSNSKEKNNEEEDGKDWISELPDDMIIIILSLLPLREAGFTSVLSHRWSDLWKHIPNLAFAYYRNVVTMSVSAIRDMTPEKPLERVNSVLKLHQALSLKKFEICVYVDKSVQRLVTKWLKFVWSRNVEILNLNFICSDPEYRVVLGASLVQTRPTKYLKTLSLENIKVGGEDISLFLINCPLLSELNIKSSSVTSDLHVCGATLALKLLRIWECVYNNGSVVNISAPNLSQVDVDERIGKLLIENVPRLVVASFNIEGQKYTVHKFASAVHCFTSNLNTLILYLLYPKNILGKGFPQMPNLKELIVIDESGLFEHDYLLPAPYVIAACPRLQSATFKLEFARTKIRSILPVLDIEETEACLLK</sequence>
<dbReference type="SUPFAM" id="SSF52047">
    <property type="entry name" value="RNI-like"/>
    <property type="match status" value="1"/>
</dbReference>
<dbReference type="InterPro" id="IPR053772">
    <property type="entry name" value="At1g61320/At1g61330-like"/>
</dbReference>
<keyword evidence="4" id="KW-1185">Reference proteome</keyword>
<reference evidence="3" key="2">
    <citation type="submission" date="2020-08" db="EMBL/GenBank/DDBJ databases">
        <title>Plant Genome Project.</title>
        <authorList>
            <person name="Zhang R.-G."/>
        </authorList>
    </citation>
    <scope>NUCLEOTIDE SEQUENCE</scope>
    <source>
        <strain evidence="3">Huo1</strain>
        <tissue evidence="3">Leaf</tissue>
    </source>
</reference>
<feature type="domain" description="F-box" evidence="1">
    <location>
        <begin position="40"/>
        <end position="77"/>
    </location>
</feature>
<dbReference type="Pfam" id="PF23622">
    <property type="entry name" value="LRR_At1g61320_AtMIF1"/>
    <property type="match status" value="1"/>
</dbReference>
<dbReference type="AlphaFoldDB" id="A0A8X8WTR4"/>
<reference evidence="3" key="1">
    <citation type="submission" date="2018-01" db="EMBL/GenBank/DDBJ databases">
        <authorList>
            <person name="Mao J.F."/>
        </authorList>
    </citation>
    <scope>NUCLEOTIDE SEQUENCE</scope>
    <source>
        <strain evidence="3">Huo1</strain>
        <tissue evidence="3">Leaf</tissue>
    </source>
</reference>
<protein>
    <recommendedName>
        <fullName evidence="5">F-box and leucine-rich repeat protein 2/20</fullName>
    </recommendedName>
</protein>
<name>A0A8X8WTR4_SALSN</name>
<evidence type="ECO:0000259" key="1">
    <source>
        <dbReference type="Pfam" id="PF00646"/>
    </source>
</evidence>
<dbReference type="Proteomes" id="UP000298416">
    <property type="component" value="Unassembled WGS sequence"/>
</dbReference>
<dbReference type="Pfam" id="PF00646">
    <property type="entry name" value="F-box"/>
    <property type="match status" value="1"/>
</dbReference>
<dbReference type="Gene3D" id="3.80.10.10">
    <property type="entry name" value="Ribonuclease Inhibitor"/>
    <property type="match status" value="1"/>
</dbReference>
<organism evidence="3">
    <name type="scientific">Salvia splendens</name>
    <name type="common">Scarlet sage</name>
    <dbReference type="NCBI Taxonomy" id="180675"/>
    <lineage>
        <taxon>Eukaryota</taxon>
        <taxon>Viridiplantae</taxon>
        <taxon>Streptophyta</taxon>
        <taxon>Embryophyta</taxon>
        <taxon>Tracheophyta</taxon>
        <taxon>Spermatophyta</taxon>
        <taxon>Magnoliopsida</taxon>
        <taxon>eudicotyledons</taxon>
        <taxon>Gunneridae</taxon>
        <taxon>Pentapetalae</taxon>
        <taxon>asterids</taxon>
        <taxon>lamiids</taxon>
        <taxon>Lamiales</taxon>
        <taxon>Lamiaceae</taxon>
        <taxon>Nepetoideae</taxon>
        <taxon>Mentheae</taxon>
        <taxon>Salviinae</taxon>
        <taxon>Salvia</taxon>
        <taxon>Salvia subgen. Calosphace</taxon>
        <taxon>core Calosphace</taxon>
    </lineage>
</organism>
<gene>
    <name evidence="3" type="ORF">SASPL_137649</name>
</gene>
<dbReference type="SUPFAM" id="SSF81383">
    <property type="entry name" value="F-box domain"/>
    <property type="match status" value="1"/>
</dbReference>
<dbReference type="EMBL" id="PNBA02000014">
    <property type="protein sequence ID" value="KAG6400806.1"/>
    <property type="molecule type" value="Genomic_DNA"/>
</dbReference>
<evidence type="ECO:0000259" key="2">
    <source>
        <dbReference type="Pfam" id="PF23622"/>
    </source>
</evidence>
<evidence type="ECO:0000313" key="3">
    <source>
        <dbReference type="EMBL" id="KAG6400806.1"/>
    </source>
</evidence>
<evidence type="ECO:0008006" key="5">
    <source>
        <dbReference type="Google" id="ProtNLM"/>
    </source>
</evidence>
<dbReference type="InterPro" id="IPR032675">
    <property type="entry name" value="LRR_dom_sf"/>
</dbReference>
<dbReference type="PANTHER" id="PTHR34145">
    <property type="entry name" value="OS02G0105600 PROTEIN"/>
    <property type="match status" value="1"/>
</dbReference>
<evidence type="ECO:0000313" key="4">
    <source>
        <dbReference type="Proteomes" id="UP000298416"/>
    </source>
</evidence>
<dbReference type="PANTHER" id="PTHR34145:SF68">
    <property type="entry name" value="FBD DOMAIN-CONTAINING PROTEIN"/>
    <property type="match status" value="1"/>
</dbReference>
<dbReference type="InterPro" id="IPR055357">
    <property type="entry name" value="LRR_At1g61320_AtMIF1"/>
</dbReference>
<dbReference type="InterPro" id="IPR036047">
    <property type="entry name" value="F-box-like_dom_sf"/>
</dbReference>
<feature type="domain" description="At1g61320/AtMIF1 LRR" evidence="2">
    <location>
        <begin position="173"/>
        <end position="370"/>
    </location>
</feature>
<accession>A0A8X8WTR4</accession>
<comment type="caution">
    <text evidence="3">The sequence shown here is derived from an EMBL/GenBank/DDBJ whole genome shotgun (WGS) entry which is preliminary data.</text>
</comment>